<keyword evidence="6 8" id="KW-1133">Transmembrane helix</keyword>
<organism evidence="9 10">
    <name type="scientific">Paenibacillus radicis</name>
    <name type="common">ex Xue et al. 2023</name>
    <dbReference type="NCBI Taxonomy" id="2972489"/>
    <lineage>
        <taxon>Bacteria</taxon>
        <taxon>Bacillati</taxon>
        <taxon>Bacillota</taxon>
        <taxon>Bacilli</taxon>
        <taxon>Bacillales</taxon>
        <taxon>Paenibacillaceae</taxon>
        <taxon>Paenibacillus</taxon>
    </lineage>
</organism>
<name>A0ABT1YNG0_9BACL</name>
<keyword evidence="10" id="KW-1185">Reference proteome</keyword>
<proteinExistence type="inferred from homology"/>
<evidence type="ECO:0000256" key="6">
    <source>
        <dbReference type="ARBA" id="ARBA00022989"/>
    </source>
</evidence>
<evidence type="ECO:0000256" key="1">
    <source>
        <dbReference type="ARBA" id="ARBA00004141"/>
    </source>
</evidence>
<gene>
    <name evidence="9" type="ORF">NV381_26285</name>
</gene>
<feature type="transmembrane region" description="Helical" evidence="8">
    <location>
        <begin position="216"/>
        <end position="241"/>
    </location>
</feature>
<dbReference type="PANTHER" id="PTHR34975">
    <property type="entry name" value="SPORE GERMINATION PROTEIN A2"/>
    <property type="match status" value="1"/>
</dbReference>
<evidence type="ECO:0000256" key="8">
    <source>
        <dbReference type="SAM" id="Phobius"/>
    </source>
</evidence>
<accession>A0ABT1YNG0</accession>
<keyword evidence="7 8" id="KW-0472">Membrane</keyword>
<protein>
    <submittedName>
        <fullName evidence="9">Spore germination protein</fullName>
    </submittedName>
</protein>
<dbReference type="Proteomes" id="UP001300012">
    <property type="component" value="Unassembled WGS sequence"/>
</dbReference>
<dbReference type="RefSeq" id="WP_258216263.1">
    <property type="nucleotide sequence ID" value="NZ_JANQBD010000021.1"/>
</dbReference>
<sequence>MEKTKINMWQYFVLILLFEFGTAIVVSLGVAAKKDAWIAILLGLIGGLILYSVYVSLFHRHSGLPLTGYLREILGKHVGWLVGLIYLLLFIYGAARDLRDAGDLLVTAVYDQTPLFVVNFIMFIVIAYVLYKGVLVLVRTGEIFFLILIFLGIMGNGLVWISGLVDIKNLLPILENGWKPIWTEAFPQTLAFPFGEMICFTMLLPYLQKPQKAMKIGLFAMVLGGLVLSYTITLEISVLGYNLVSRNAFPLLQTISIVKIADFLQRFDAIAILTFIICDFFKIAMFYYASVLAVADLFKIKEQNKLVLPIGVVILFSSMTIASNFTEHMNEGIRLVPFYLLFPLQTVIPLLLLGISWIRQYWGPASNNS</sequence>
<evidence type="ECO:0000256" key="2">
    <source>
        <dbReference type="ARBA" id="ARBA00007998"/>
    </source>
</evidence>
<comment type="subcellular location">
    <subcellularLocation>
        <location evidence="1">Membrane</location>
        <topology evidence="1">Multi-pass membrane protein</topology>
    </subcellularLocation>
</comment>
<feature type="transmembrane region" description="Helical" evidence="8">
    <location>
        <begin position="115"/>
        <end position="131"/>
    </location>
</feature>
<feature type="transmembrane region" description="Helical" evidence="8">
    <location>
        <begin position="306"/>
        <end position="326"/>
    </location>
</feature>
<feature type="transmembrane region" description="Helical" evidence="8">
    <location>
        <begin position="143"/>
        <end position="165"/>
    </location>
</feature>
<evidence type="ECO:0000313" key="9">
    <source>
        <dbReference type="EMBL" id="MCR8634712.1"/>
    </source>
</evidence>
<evidence type="ECO:0000313" key="10">
    <source>
        <dbReference type="Proteomes" id="UP001300012"/>
    </source>
</evidence>
<feature type="transmembrane region" description="Helical" evidence="8">
    <location>
        <begin position="36"/>
        <end position="57"/>
    </location>
</feature>
<keyword evidence="4" id="KW-0309">Germination</keyword>
<evidence type="ECO:0000256" key="5">
    <source>
        <dbReference type="ARBA" id="ARBA00022692"/>
    </source>
</evidence>
<feature type="transmembrane region" description="Helical" evidence="8">
    <location>
        <begin position="338"/>
        <end position="358"/>
    </location>
</feature>
<evidence type="ECO:0000256" key="7">
    <source>
        <dbReference type="ARBA" id="ARBA00023136"/>
    </source>
</evidence>
<comment type="similarity">
    <text evidence="2">Belongs to the amino acid-polyamine-organocation (APC) superfamily. Spore germination protein (SGP) (TC 2.A.3.9) family.</text>
</comment>
<dbReference type="EMBL" id="JANQBD010000021">
    <property type="protein sequence ID" value="MCR8634712.1"/>
    <property type="molecule type" value="Genomic_DNA"/>
</dbReference>
<feature type="transmembrane region" description="Helical" evidence="8">
    <location>
        <begin position="12"/>
        <end position="30"/>
    </location>
</feature>
<dbReference type="InterPro" id="IPR004761">
    <property type="entry name" value="Spore_GerAB"/>
</dbReference>
<dbReference type="NCBIfam" id="TIGR00912">
    <property type="entry name" value="2A0309"/>
    <property type="match status" value="1"/>
</dbReference>
<dbReference type="Pfam" id="PF03845">
    <property type="entry name" value="Spore_permease"/>
    <property type="match status" value="1"/>
</dbReference>
<reference evidence="9 10" key="1">
    <citation type="submission" date="2022-08" db="EMBL/GenBank/DDBJ databases">
        <title>Paenibacillus endoradicis sp. nov., Paenibacillus radicibacter sp. nov and Paenibacillus pararadicis sp. nov., three cold-adapted plant growth-promoting bacteria isolated from root of Larix gmelinii in Great Khingan.</title>
        <authorList>
            <person name="Xue H."/>
        </authorList>
    </citation>
    <scope>NUCLEOTIDE SEQUENCE [LARGE SCALE GENOMIC DNA]</scope>
    <source>
        <strain evidence="9 10">N5-1-1-5</strain>
    </source>
</reference>
<keyword evidence="3" id="KW-0813">Transport</keyword>
<comment type="caution">
    <text evidence="9">The sequence shown here is derived from an EMBL/GenBank/DDBJ whole genome shotgun (WGS) entry which is preliminary data.</text>
</comment>
<feature type="transmembrane region" description="Helical" evidence="8">
    <location>
        <begin position="269"/>
        <end position="294"/>
    </location>
</feature>
<evidence type="ECO:0000256" key="3">
    <source>
        <dbReference type="ARBA" id="ARBA00022448"/>
    </source>
</evidence>
<dbReference type="PANTHER" id="PTHR34975:SF2">
    <property type="entry name" value="SPORE GERMINATION PROTEIN A2"/>
    <property type="match status" value="1"/>
</dbReference>
<feature type="transmembrane region" description="Helical" evidence="8">
    <location>
        <begin position="78"/>
        <end position="95"/>
    </location>
</feature>
<feature type="transmembrane region" description="Helical" evidence="8">
    <location>
        <begin position="185"/>
        <end position="204"/>
    </location>
</feature>
<evidence type="ECO:0000256" key="4">
    <source>
        <dbReference type="ARBA" id="ARBA00022544"/>
    </source>
</evidence>
<keyword evidence="5 8" id="KW-0812">Transmembrane</keyword>